<reference evidence="2" key="1">
    <citation type="submission" date="2012-07" db="EMBL/GenBank/DDBJ databases">
        <title>Genome of the Chinese tree shrew, a rising model animal genetically related to primates.</title>
        <authorList>
            <person name="Zhang G."/>
            <person name="Fan Y."/>
            <person name="Yao Y."/>
            <person name="Huang Z."/>
        </authorList>
    </citation>
    <scope>NUCLEOTIDE SEQUENCE [LARGE SCALE GENOMIC DNA]</scope>
</reference>
<evidence type="ECO:0000313" key="1">
    <source>
        <dbReference type="EMBL" id="ELW72019.1"/>
    </source>
</evidence>
<name>L9LBI1_TUPCH</name>
<dbReference type="EMBL" id="KB320448">
    <property type="protein sequence ID" value="ELW72019.1"/>
    <property type="molecule type" value="Genomic_DNA"/>
</dbReference>
<gene>
    <name evidence="1" type="ORF">TREES_T100010434</name>
</gene>
<dbReference type="AlphaFoldDB" id="L9LBI1"/>
<proteinExistence type="predicted"/>
<accession>L9LBI1</accession>
<keyword evidence="2" id="KW-1185">Reference proteome</keyword>
<sequence>MVEEELIFKQAVLCLKLLLQASPLQANPLLAASYRFRKDLHVADPHQLPSVFRHPRWLSLAYQIIRVTLHRAPLLTGAASPSMPCSAPA</sequence>
<dbReference type="Proteomes" id="UP000011518">
    <property type="component" value="Unassembled WGS sequence"/>
</dbReference>
<reference evidence="2" key="2">
    <citation type="journal article" date="2013" name="Nat. Commun.">
        <title>Genome of the Chinese tree shrew.</title>
        <authorList>
            <person name="Fan Y."/>
            <person name="Huang Z.Y."/>
            <person name="Cao C.C."/>
            <person name="Chen C.S."/>
            <person name="Chen Y.X."/>
            <person name="Fan D.D."/>
            <person name="He J."/>
            <person name="Hou H.L."/>
            <person name="Hu L."/>
            <person name="Hu X.T."/>
            <person name="Jiang X.T."/>
            <person name="Lai R."/>
            <person name="Lang Y.S."/>
            <person name="Liang B."/>
            <person name="Liao S.G."/>
            <person name="Mu D."/>
            <person name="Ma Y.Y."/>
            <person name="Niu Y.Y."/>
            <person name="Sun X.Q."/>
            <person name="Xia J.Q."/>
            <person name="Xiao J."/>
            <person name="Xiong Z.Q."/>
            <person name="Xu L."/>
            <person name="Yang L."/>
            <person name="Zhang Y."/>
            <person name="Zhao W."/>
            <person name="Zhao X.D."/>
            <person name="Zheng Y.T."/>
            <person name="Zhou J.M."/>
            <person name="Zhu Y.B."/>
            <person name="Zhang G.J."/>
            <person name="Wang J."/>
            <person name="Yao Y.G."/>
        </authorList>
    </citation>
    <scope>NUCLEOTIDE SEQUENCE [LARGE SCALE GENOMIC DNA]</scope>
</reference>
<dbReference type="InParanoid" id="L9LBI1"/>
<evidence type="ECO:0000313" key="2">
    <source>
        <dbReference type="Proteomes" id="UP000011518"/>
    </source>
</evidence>
<organism evidence="1 2">
    <name type="scientific">Tupaia chinensis</name>
    <name type="common">Chinese tree shrew</name>
    <name type="synonym">Tupaia belangeri chinensis</name>
    <dbReference type="NCBI Taxonomy" id="246437"/>
    <lineage>
        <taxon>Eukaryota</taxon>
        <taxon>Metazoa</taxon>
        <taxon>Chordata</taxon>
        <taxon>Craniata</taxon>
        <taxon>Vertebrata</taxon>
        <taxon>Euteleostomi</taxon>
        <taxon>Mammalia</taxon>
        <taxon>Eutheria</taxon>
        <taxon>Euarchontoglires</taxon>
        <taxon>Scandentia</taxon>
        <taxon>Tupaiidae</taxon>
        <taxon>Tupaia</taxon>
    </lineage>
</organism>
<protein>
    <submittedName>
        <fullName evidence="1">Uncharacterized protein</fullName>
    </submittedName>
</protein>